<accession>A0A2H0RIB6</accession>
<evidence type="ECO:0008006" key="3">
    <source>
        <dbReference type="Google" id="ProtNLM"/>
    </source>
</evidence>
<name>A0A2H0RIB6_9BACT</name>
<proteinExistence type="predicted"/>
<dbReference type="AlphaFoldDB" id="A0A2H0RIB6"/>
<comment type="caution">
    <text evidence="1">The sequence shown here is derived from an EMBL/GenBank/DDBJ whole genome shotgun (WGS) entry which is preliminary data.</text>
</comment>
<protein>
    <recommendedName>
        <fullName evidence="3">Band 7 domain-containing protein</fullName>
    </recommendedName>
</protein>
<evidence type="ECO:0000313" key="1">
    <source>
        <dbReference type="EMBL" id="PIR45774.1"/>
    </source>
</evidence>
<sequence>MEIIFLICCVALLMVSLLVLLYRVAREDMHATFLESGGFKFVVKGGTLEKILDDVKGFYIDTETLELKPEAPRVSDEEKIPRRKRGLLERSMGILWVSWLWPIKRIHKFRVVADRAKTGENDLILRRQISFEVREETYLRARFVHPVLITDVELAKDKWKVDMVLKLDLSIFKPATVVFGYKGTVAVMEQIDAAVRAATIDFCNEEDMDYAKFLSEDKGANSKLARMILDLNKPKADTSPENNIAFKGVKDHFGVEIRAAWFEAADLSPEQHELDEAAKAVDKETLLANAKEQIARGEKAMAQALLEGRAEGLSAIVKKLKESGVNISDEQLGRIIFEEVRTGNLAGINSKLTTYVESGGYGVVPTIDINQKEENR</sequence>
<reference evidence="1 2" key="1">
    <citation type="submission" date="2017-09" db="EMBL/GenBank/DDBJ databases">
        <title>Depth-based differentiation of microbial function through sediment-hosted aquifers and enrichment of novel symbionts in the deep terrestrial subsurface.</title>
        <authorList>
            <person name="Probst A.J."/>
            <person name="Ladd B."/>
            <person name="Jarett J.K."/>
            <person name="Geller-Mcgrath D.E."/>
            <person name="Sieber C.M."/>
            <person name="Emerson J.B."/>
            <person name="Anantharaman K."/>
            <person name="Thomas B.C."/>
            <person name="Malmstrom R."/>
            <person name="Stieglmeier M."/>
            <person name="Klingl A."/>
            <person name="Woyke T."/>
            <person name="Ryan C.M."/>
            <person name="Banfield J.F."/>
        </authorList>
    </citation>
    <scope>NUCLEOTIDE SEQUENCE [LARGE SCALE GENOMIC DNA]</scope>
    <source>
        <strain evidence="1">CG10_big_fil_rev_8_21_14_0_10_49_38</strain>
    </source>
</reference>
<gene>
    <name evidence="1" type="ORF">COV08_03315</name>
</gene>
<organism evidence="1 2">
    <name type="scientific">Candidatus Vogelbacteria bacterium CG10_big_fil_rev_8_21_14_0_10_49_38</name>
    <dbReference type="NCBI Taxonomy" id="1975043"/>
    <lineage>
        <taxon>Bacteria</taxon>
        <taxon>Candidatus Vogeliibacteriota</taxon>
    </lineage>
</organism>
<evidence type="ECO:0000313" key="2">
    <source>
        <dbReference type="Proteomes" id="UP000230431"/>
    </source>
</evidence>
<dbReference type="EMBL" id="PCYK01000029">
    <property type="protein sequence ID" value="PIR45774.1"/>
    <property type="molecule type" value="Genomic_DNA"/>
</dbReference>
<dbReference type="Proteomes" id="UP000230431">
    <property type="component" value="Unassembled WGS sequence"/>
</dbReference>